<evidence type="ECO:0000313" key="2">
    <source>
        <dbReference type="EMBL" id="PWN31619.1"/>
    </source>
</evidence>
<gene>
    <name evidence="2" type="ORF">FA14DRAFT_158432</name>
</gene>
<keyword evidence="3" id="KW-1185">Reference proteome</keyword>
<protein>
    <submittedName>
        <fullName evidence="2">Uncharacterized protein</fullName>
    </submittedName>
</protein>
<name>A0A316V233_9BASI</name>
<dbReference type="InParanoid" id="A0A316V233"/>
<proteinExistence type="predicted"/>
<dbReference type="Proteomes" id="UP000245771">
    <property type="component" value="Unassembled WGS sequence"/>
</dbReference>
<dbReference type="AlphaFoldDB" id="A0A316V233"/>
<keyword evidence="1" id="KW-0732">Signal</keyword>
<feature type="chain" id="PRO_5016366918" evidence="1">
    <location>
        <begin position="21"/>
        <end position="130"/>
    </location>
</feature>
<evidence type="ECO:0000313" key="3">
    <source>
        <dbReference type="Proteomes" id="UP000245771"/>
    </source>
</evidence>
<dbReference type="RefSeq" id="XP_025351921.1">
    <property type="nucleotide sequence ID" value="XM_025497958.1"/>
</dbReference>
<feature type="signal peptide" evidence="1">
    <location>
        <begin position="1"/>
        <end position="20"/>
    </location>
</feature>
<sequence length="130" mass="14533">MFKLARISFFCLIATSLVLALPLDKPGSQNRRVKLPTSQHVAEGSAKSKSARLSSIAYACVQGVNLCKQASRRMSKIVHDIGTTVGPDKDLNRLRAEYDKLKLNIHKIDYNANKLAREEVQRAKSIKRIL</sequence>
<dbReference type="GeneID" id="37019739"/>
<accession>A0A316V233</accession>
<dbReference type="EMBL" id="KZ819607">
    <property type="protein sequence ID" value="PWN31619.1"/>
    <property type="molecule type" value="Genomic_DNA"/>
</dbReference>
<evidence type="ECO:0000256" key="1">
    <source>
        <dbReference type="SAM" id="SignalP"/>
    </source>
</evidence>
<reference evidence="2 3" key="1">
    <citation type="journal article" date="2018" name="Mol. Biol. Evol.">
        <title>Broad Genomic Sampling Reveals a Smut Pathogenic Ancestry of the Fungal Clade Ustilaginomycotina.</title>
        <authorList>
            <person name="Kijpornyongpan T."/>
            <person name="Mondo S.J."/>
            <person name="Barry K."/>
            <person name="Sandor L."/>
            <person name="Lee J."/>
            <person name="Lipzen A."/>
            <person name="Pangilinan J."/>
            <person name="LaButti K."/>
            <person name="Hainaut M."/>
            <person name="Henrissat B."/>
            <person name="Grigoriev I.V."/>
            <person name="Spatafora J.W."/>
            <person name="Aime M.C."/>
        </authorList>
    </citation>
    <scope>NUCLEOTIDE SEQUENCE [LARGE SCALE GENOMIC DNA]</scope>
    <source>
        <strain evidence="2 3">MCA 3882</strain>
    </source>
</reference>
<organism evidence="2 3">
    <name type="scientific">Meira miltonrushii</name>
    <dbReference type="NCBI Taxonomy" id="1280837"/>
    <lineage>
        <taxon>Eukaryota</taxon>
        <taxon>Fungi</taxon>
        <taxon>Dikarya</taxon>
        <taxon>Basidiomycota</taxon>
        <taxon>Ustilaginomycotina</taxon>
        <taxon>Exobasidiomycetes</taxon>
        <taxon>Exobasidiales</taxon>
        <taxon>Brachybasidiaceae</taxon>
        <taxon>Meira</taxon>
    </lineage>
</organism>